<protein>
    <submittedName>
        <fullName evidence="2">Uncharacterized protein</fullName>
    </submittedName>
</protein>
<evidence type="ECO:0000313" key="2">
    <source>
        <dbReference type="EMBL" id="SJL00826.1"/>
    </source>
</evidence>
<sequence>MPSAPWTAETPQRLALARKTRRGRIFSPYSPESPIVLPGVSLRDILQRRAAEAPPNGEREEDIRLEPRRSRAPRCSARIFDPPLPPASTRAHSPAPYVYDPSIPPEICKKIKKKHHQSSRRMAATAAASPTSRHHIKAITIDHLLHAEPIKRSTAPQIANT</sequence>
<organism evidence="2 3">
    <name type="scientific">Armillaria ostoyae</name>
    <name type="common">Armillaria root rot fungus</name>
    <dbReference type="NCBI Taxonomy" id="47428"/>
    <lineage>
        <taxon>Eukaryota</taxon>
        <taxon>Fungi</taxon>
        <taxon>Dikarya</taxon>
        <taxon>Basidiomycota</taxon>
        <taxon>Agaricomycotina</taxon>
        <taxon>Agaricomycetes</taxon>
        <taxon>Agaricomycetidae</taxon>
        <taxon>Agaricales</taxon>
        <taxon>Marasmiineae</taxon>
        <taxon>Physalacriaceae</taxon>
        <taxon>Armillaria</taxon>
    </lineage>
</organism>
<feature type="region of interest" description="Disordered" evidence="1">
    <location>
        <begin position="49"/>
        <end position="98"/>
    </location>
</feature>
<reference evidence="3" key="1">
    <citation type="journal article" date="2017" name="Nat. Ecol. Evol.">
        <title>Genome expansion and lineage-specific genetic innovations in the forest pathogenic fungi Armillaria.</title>
        <authorList>
            <person name="Sipos G."/>
            <person name="Prasanna A.N."/>
            <person name="Walter M.C."/>
            <person name="O'Connor E."/>
            <person name="Balint B."/>
            <person name="Krizsan K."/>
            <person name="Kiss B."/>
            <person name="Hess J."/>
            <person name="Varga T."/>
            <person name="Slot J."/>
            <person name="Riley R."/>
            <person name="Boka B."/>
            <person name="Rigling D."/>
            <person name="Barry K."/>
            <person name="Lee J."/>
            <person name="Mihaltcheva S."/>
            <person name="LaButti K."/>
            <person name="Lipzen A."/>
            <person name="Waldron R."/>
            <person name="Moloney N.M."/>
            <person name="Sperisen C."/>
            <person name="Kredics L."/>
            <person name="Vagvoelgyi C."/>
            <person name="Patrignani A."/>
            <person name="Fitzpatrick D."/>
            <person name="Nagy I."/>
            <person name="Doyle S."/>
            <person name="Anderson J.B."/>
            <person name="Grigoriev I.V."/>
            <person name="Gueldener U."/>
            <person name="Muensterkoetter M."/>
            <person name="Nagy L.G."/>
        </authorList>
    </citation>
    <scope>NUCLEOTIDE SEQUENCE [LARGE SCALE GENOMIC DNA]</scope>
    <source>
        <strain evidence="3">C18/9</strain>
    </source>
</reference>
<accession>A0A284QWH3</accession>
<evidence type="ECO:0000256" key="1">
    <source>
        <dbReference type="SAM" id="MobiDB-lite"/>
    </source>
</evidence>
<feature type="compositionally biased region" description="Basic and acidic residues" evidence="1">
    <location>
        <begin position="49"/>
        <end position="69"/>
    </location>
</feature>
<gene>
    <name evidence="2" type="ORF">ARMOST_04140</name>
</gene>
<dbReference type="Proteomes" id="UP000219338">
    <property type="component" value="Unassembled WGS sequence"/>
</dbReference>
<dbReference type="AlphaFoldDB" id="A0A284QWH3"/>
<name>A0A284QWH3_ARMOS</name>
<dbReference type="EMBL" id="FUEG01000002">
    <property type="protein sequence ID" value="SJL00826.1"/>
    <property type="molecule type" value="Genomic_DNA"/>
</dbReference>
<keyword evidence="3" id="KW-1185">Reference proteome</keyword>
<proteinExistence type="predicted"/>
<evidence type="ECO:0000313" key="3">
    <source>
        <dbReference type="Proteomes" id="UP000219338"/>
    </source>
</evidence>